<evidence type="ECO:0000256" key="1">
    <source>
        <dbReference type="ARBA" id="ARBA00022729"/>
    </source>
</evidence>
<dbReference type="STRING" id="7739.C3ZSK9"/>
<evidence type="ECO:0000256" key="5">
    <source>
        <dbReference type="SAM" id="MobiDB-lite"/>
    </source>
</evidence>
<keyword evidence="1" id="KW-0732">Signal</keyword>
<reference evidence="7" key="1">
    <citation type="journal article" date="2008" name="Nature">
        <title>The amphioxus genome and the evolution of the chordate karyotype.</title>
        <authorList>
            <consortium name="US DOE Joint Genome Institute (JGI-PGF)"/>
            <person name="Putnam N.H."/>
            <person name="Butts T."/>
            <person name="Ferrier D.E.K."/>
            <person name="Furlong R.F."/>
            <person name="Hellsten U."/>
            <person name="Kawashima T."/>
            <person name="Robinson-Rechavi M."/>
            <person name="Shoguchi E."/>
            <person name="Terry A."/>
            <person name="Yu J.-K."/>
            <person name="Benito-Gutierrez E.L."/>
            <person name="Dubchak I."/>
            <person name="Garcia-Fernandez J."/>
            <person name="Gibson-Brown J.J."/>
            <person name="Grigoriev I.V."/>
            <person name="Horton A.C."/>
            <person name="de Jong P.J."/>
            <person name="Jurka J."/>
            <person name="Kapitonov V.V."/>
            <person name="Kohara Y."/>
            <person name="Kuroki Y."/>
            <person name="Lindquist E."/>
            <person name="Lucas S."/>
            <person name="Osoegawa K."/>
            <person name="Pennacchio L.A."/>
            <person name="Salamov A.A."/>
            <person name="Satou Y."/>
            <person name="Sauka-Spengler T."/>
            <person name="Schmutz J."/>
            <person name="Shin-I T."/>
            <person name="Toyoda A."/>
            <person name="Bronner-Fraser M."/>
            <person name="Fujiyama A."/>
            <person name="Holland L.Z."/>
            <person name="Holland P.W.H."/>
            <person name="Satoh N."/>
            <person name="Rokhsar D.S."/>
        </authorList>
    </citation>
    <scope>NUCLEOTIDE SEQUENCE [LARGE SCALE GENOMIC DNA]</scope>
    <source>
        <strain evidence="7">S238N-H82</strain>
        <tissue evidence="7">Testes</tissue>
    </source>
</reference>
<feature type="domain" description="Ig-like" evidence="6">
    <location>
        <begin position="1"/>
        <end position="84"/>
    </location>
</feature>
<dbReference type="AlphaFoldDB" id="C3ZSK9"/>
<dbReference type="InterPro" id="IPR007110">
    <property type="entry name" value="Ig-like_dom"/>
</dbReference>
<keyword evidence="2" id="KW-0677">Repeat</keyword>
<evidence type="ECO:0000259" key="6">
    <source>
        <dbReference type="PROSITE" id="PS50835"/>
    </source>
</evidence>
<dbReference type="EMBL" id="GG666674">
    <property type="protein sequence ID" value="EEN44411.1"/>
    <property type="molecule type" value="Genomic_DNA"/>
</dbReference>
<evidence type="ECO:0000256" key="2">
    <source>
        <dbReference type="ARBA" id="ARBA00022737"/>
    </source>
</evidence>
<evidence type="ECO:0000256" key="3">
    <source>
        <dbReference type="ARBA" id="ARBA00023157"/>
    </source>
</evidence>
<dbReference type="PROSITE" id="PS50835">
    <property type="entry name" value="IG_LIKE"/>
    <property type="match status" value="2"/>
</dbReference>
<dbReference type="SMART" id="SM00409">
    <property type="entry name" value="IG"/>
    <property type="match status" value="1"/>
</dbReference>
<dbReference type="PANTHER" id="PTHR12231:SF253">
    <property type="entry name" value="DPR-INTERACTING PROTEIN ETA, ISOFORM B-RELATED"/>
    <property type="match status" value="1"/>
</dbReference>
<dbReference type="InterPro" id="IPR003598">
    <property type="entry name" value="Ig_sub2"/>
</dbReference>
<dbReference type="InParanoid" id="C3ZSK9"/>
<name>C3ZSK9_BRAFL</name>
<keyword evidence="3" id="KW-1015">Disulfide bond</keyword>
<dbReference type="InterPro" id="IPR013783">
    <property type="entry name" value="Ig-like_fold"/>
</dbReference>
<dbReference type="SMART" id="SM00408">
    <property type="entry name" value="IGc2"/>
    <property type="match status" value="1"/>
</dbReference>
<dbReference type="InterPro" id="IPR051170">
    <property type="entry name" value="Neural/epithelial_adhesion"/>
</dbReference>
<dbReference type="PANTHER" id="PTHR12231">
    <property type="entry name" value="CTX-RELATED TYPE I TRANSMEMBRANE PROTEIN"/>
    <property type="match status" value="1"/>
</dbReference>
<dbReference type="eggNOG" id="KOG3510">
    <property type="taxonomic scope" value="Eukaryota"/>
</dbReference>
<feature type="region of interest" description="Disordered" evidence="5">
    <location>
        <begin position="1"/>
        <end position="30"/>
    </location>
</feature>
<feature type="compositionally biased region" description="Polar residues" evidence="5">
    <location>
        <begin position="1"/>
        <end position="10"/>
    </location>
</feature>
<keyword evidence="4" id="KW-0393">Immunoglobulin domain</keyword>
<protein>
    <recommendedName>
        <fullName evidence="6">Ig-like domain-containing protein</fullName>
    </recommendedName>
</protein>
<dbReference type="SUPFAM" id="SSF48726">
    <property type="entry name" value="Immunoglobulin"/>
    <property type="match status" value="1"/>
</dbReference>
<gene>
    <name evidence="7" type="ORF">BRAFLDRAFT_187741</name>
</gene>
<dbReference type="InterPro" id="IPR003599">
    <property type="entry name" value="Ig_sub"/>
</dbReference>
<evidence type="ECO:0000256" key="4">
    <source>
        <dbReference type="ARBA" id="ARBA00023319"/>
    </source>
</evidence>
<proteinExistence type="predicted"/>
<organism>
    <name type="scientific">Branchiostoma floridae</name>
    <name type="common">Florida lancelet</name>
    <name type="synonym">Amphioxus</name>
    <dbReference type="NCBI Taxonomy" id="7739"/>
    <lineage>
        <taxon>Eukaryota</taxon>
        <taxon>Metazoa</taxon>
        <taxon>Chordata</taxon>
        <taxon>Cephalochordata</taxon>
        <taxon>Leptocardii</taxon>
        <taxon>Amphioxiformes</taxon>
        <taxon>Branchiostomatidae</taxon>
        <taxon>Branchiostoma</taxon>
    </lineage>
</organism>
<dbReference type="Gene3D" id="2.60.40.10">
    <property type="entry name" value="Immunoglobulins"/>
    <property type="match status" value="1"/>
</dbReference>
<dbReference type="InterPro" id="IPR036179">
    <property type="entry name" value="Ig-like_dom_sf"/>
</dbReference>
<dbReference type="Pfam" id="PF13927">
    <property type="entry name" value="Ig_3"/>
    <property type="match status" value="1"/>
</dbReference>
<sequence>PTETTVTPSTAEEKEGDPLTLTCTADGKPEPTFTWSKDPGTIPAGIANNNAIQITSLHRNDAGTYTCTADNGIGQSDSATSTVDVLFVPIFNHTRDRYAVGRSEPVTLECSAFAYPPDIVYIWRKGGYDI</sequence>
<dbReference type="FunFam" id="2.60.40.10:FF:000032">
    <property type="entry name" value="palladin isoform X1"/>
    <property type="match status" value="1"/>
</dbReference>
<accession>C3ZSK9</accession>
<feature type="non-terminal residue" evidence="7">
    <location>
        <position position="1"/>
    </location>
</feature>
<feature type="domain" description="Ig-like" evidence="6">
    <location>
        <begin position="89"/>
        <end position="130"/>
    </location>
</feature>
<evidence type="ECO:0000313" key="7">
    <source>
        <dbReference type="EMBL" id="EEN44411.1"/>
    </source>
</evidence>
<feature type="non-terminal residue" evidence="7">
    <location>
        <position position="130"/>
    </location>
</feature>